<protein>
    <submittedName>
        <fullName evidence="1">Integrase catalytic domain-containing protein</fullName>
    </submittedName>
</protein>
<accession>A0A8X6Q7K5</accession>
<dbReference type="EMBL" id="BMAW01123727">
    <property type="protein sequence ID" value="GFU04579.1"/>
    <property type="molecule type" value="Genomic_DNA"/>
</dbReference>
<keyword evidence="2" id="KW-1185">Reference proteome</keyword>
<dbReference type="OrthoDB" id="6435153at2759"/>
<name>A0A8X6Q7K5_NEPPI</name>
<dbReference type="AlphaFoldDB" id="A0A8X6Q7K5"/>
<comment type="caution">
    <text evidence="1">The sequence shown here is derived from an EMBL/GenBank/DDBJ whole genome shotgun (WGS) entry which is preliminary data.</text>
</comment>
<reference evidence="1" key="1">
    <citation type="submission" date="2020-08" db="EMBL/GenBank/DDBJ databases">
        <title>Multicomponent nature underlies the extraordinary mechanical properties of spider dragline silk.</title>
        <authorList>
            <person name="Kono N."/>
            <person name="Nakamura H."/>
            <person name="Mori M."/>
            <person name="Yoshida Y."/>
            <person name="Ohtoshi R."/>
            <person name="Malay A.D."/>
            <person name="Moran D.A.P."/>
            <person name="Tomita M."/>
            <person name="Numata K."/>
            <person name="Arakawa K."/>
        </authorList>
    </citation>
    <scope>NUCLEOTIDE SEQUENCE</scope>
</reference>
<proteinExistence type="predicted"/>
<organism evidence="1 2">
    <name type="scientific">Nephila pilipes</name>
    <name type="common">Giant wood spider</name>
    <name type="synonym">Nephila maculata</name>
    <dbReference type="NCBI Taxonomy" id="299642"/>
    <lineage>
        <taxon>Eukaryota</taxon>
        <taxon>Metazoa</taxon>
        <taxon>Ecdysozoa</taxon>
        <taxon>Arthropoda</taxon>
        <taxon>Chelicerata</taxon>
        <taxon>Arachnida</taxon>
        <taxon>Araneae</taxon>
        <taxon>Araneomorphae</taxon>
        <taxon>Entelegynae</taxon>
        <taxon>Araneoidea</taxon>
        <taxon>Nephilidae</taxon>
        <taxon>Nephila</taxon>
    </lineage>
</organism>
<sequence>MFFLECLHERMLKILHTKISQLFLRGGFELHKWVSNRPELLKDLSTSSHVLDKEFQDAPVKTLGMLWNPKVDCLTYKIKINDQVNFSKRGVLSEFASL</sequence>
<dbReference type="Proteomes" id="UP000887013">
    <property type="component" value="Unassembled WGS sequence"/>
</dbReference>
<evidence type="ECO:0000313" key="1">
    <source>
        <dbReference type="EMBL" id="GFU04579.1"/>
    </source>
</evidence>
<gene>
    <name evidence="1" type="primary">AVEN_37530_1</name>
    <name evidence="1" type="ORF">NPIL_335411</name>
</gene>
<evidence type="ECO:0000313" key="2">
    <source>
        <dbReference type="Proteomes" id="UP000887013"/>
    </source>
</evidence>